<dbReference type="Proteomes" id="UP000006078">
    <property type="component" value="Unassembled WGS sequence"/>
</dbReference>
<dbReference type="InterPro" id="IPR041616">
    <property type="entry name" value="PheRS_beta_core"/>
</dbReference>
<dbReference type="Gene3D" id="2.40.50.140">
    <property type="entry name" value="Nucleic acid-binding proteins"/>
    <property type="match status" value="1"/>
</dbReference>
<dbReference type="GO" id="GO:0000049">
    <property type="term" value="F:tRNA binding"/>
    <property type="evidence" value="ECO:0007669"/>
    <property type="project" value="UniProtKB-UniRule"/>
</dbReference>
<accession>I7LBX3</accession>
<dbReference type="HAMAP" id="MF_00283">
    <property type="entry name" value="Phe_tRNA_synth_beta1"/>
    <property type="match status" value="1"/>
</dbReference>
<dbReference type="GO" id="GO:0004826">
    <property type="term" value="F:phenylalanine-tRNA ligase activity"/>
    <property type="evidence" value="ECO:0007669"/>
    <property type="project" value="UniProtKB-UniRule"/>
</dbReference>
<dbReference type="PANTHER" id="PTHR10947:SF0">
    <property type="entry name" value="PHENYLALANINE--TRNA LIGASE BETA SUBUNIT"/>
    <property type="match status" value="1"/>
</dbReference>
<dbReference type="InterPro" id="IPR004532">
    <property type="entry name" value="Phe-tRNA-ligase_IIc_bsu_bact"/>
</dbReference>
<keyword evidence="4 15" id="KW-0963">Cytoplasm</keyword>
<keyword evidence="9 15" id="KW-0067">ATP-binding</keyword>
<dbReference type="eggNOG" id="COG0073">
    <property type="taxonomic scope" value="Bacteria"/>
</dbReference>
<dbReference type="STRING" id="29321.AAV33_05590"/>
<dbReference type="InterPro" id="IPR009061">
    <property type="entry name" value="DNA-bd_dom_put_sf"/>
</dbReference>
<feature type="domain" description="B5" evidence="19">
    <location>
        <begin position="429"/>
        <end position="503"/>
    </location>
</feature>
<feature type="binding site" evidence="15">
    <location>
        <position position="491"/>
    </location>
    <ligand>
        <name>Mg(2+)</name>
        <dbReference type="ChEBI" id="CHEBI:18420"/>
        <note>shared with alpha subunit</note>
    </ligand>
</feature>
<gene>
    <name evidence="15 20" type="primary">pheT</name>
    <name evidence="20" type="ORF">BN46_0732</name>
    <name evidence="21" type="ORF">HMPREF9719_00777</name>
</gene>
<feature type="domain" description="TRNA-binding" evidence="17">
    <location>
        <begin position="44"/>
        <end position="161"/>
    </location>
</feature>
<comment type="cofactor">
    <cofactor evidence="15">
        <name>Mg(2+)</name>
        <dbReference type="ChEBI" id="CHEBI:18420"/>
    </cofactor>
    <text evidence="15">Binds 2 magnesium ions per tetramer.</text>
</comment>
<dbReference type="Pfam" id="PF03147">
    <property type="entry name" value="FDX-ACB"/>
    <property type="match status" value="1"/>
</dbReference>
<evidence type="ECO:0000256" key="2">
    <source>
        <dbReference type="ARBA" id="ARBA00008653"/>
    </source>
</evidence>
<keyword evidence="12 15" id="KW-0648">Protein biosynthesis</keyword>
<comment type="similarity">
    <text evidence="2 15">Belongs to the phenylalanyl-tRNA synthetase beta subunit family. Type 1 subfamily.</text>
</comment>
<evidence type="ECO:0000259" key="19">
    <source>
        <dbReference type="PROSITE" id="PS51483"/>
    </source>
</evidence>
<keyword evidence="7 15" id="KW-0479">Metal-binding</keyword>
<evidence type="ECO:0000256" key="10">
    <source>
        <dbReference type="ARBA" id="ARBA00022842"/>
    </source>
</evidence>
<dbReference type="Gene3D" id="3.30.930.10">
    <property type="entry name" value="Bira Bifunctional Protein, Domain 2"/>
    <property type="match status" value="1"/>
</dbReference>
<dbReference type="InterPro" id="IPR002547">
    <property type="entry name" value="tRNA-bd_dom"/>
</dbReference>
<keyword evidence="8 15" id="KW-0547">Nucleotide-binding</keyword>
<dbReference type="Gene3D" id="3.30.70.380">
    <property type="entry name" value="Ferrodoxin-fold anticodon-binding domain"/>
    <property type="match status" value="1"/>
</dbReference>
<evidence type="ECO:0000256" key="16">
    <source>
        <dbReference type="PROSITE-ProRule" id="PRU00209"/>
    </source>
</evidence>
<dbReference type="Gene3D" id="3.30.56.10">
    <property type="match status" value="2"/>
</dbReference>
<dbReference type="SMART" id="SM00873">
    <property type="entry name" value="B3_4"/>
    <property type="match status" value="1"/>
</dbReference>
<dbReference type="Pfam" id="PF01588">
    <property type="entry name" value="tRNA_bind"/>
    <property type="match status" value="1"/>
</dbReference>
<dbReference type="FunFam" id="3.30.70.380:FF:000001">
    <property type="entry name" value="Phenylalanine--tRNA ligase beta subunit"/>
    <property type="match status" value="1"/>
</dbReference>
<dbReference type="Pfam" id="PF17759">
    <property type="entry name" value="tRNA_synthFbeta"/>
    <property type="match status" value="1"/>
</dbReference>
<evidence type="ECO:0000256" key="3">
    <source>
        <dbReference type="ARBA" id="ARBA00011209"/>
    </source>
</evidence>
<feature type="binding site" evidence="15">
    <location>
        <position position="487"/>
    </location>
    <ligand>
        <name>Mg(2+)</name>
        <dbReference type="ChEBI" id="CHEBI:18420"/>
        <note>shared with alpha subunit</note>
    </ligand>
</feature>
<evidence type="ECO:0000256" key="5">
    <source>
        <dbReference type="ARBA" id="ARBA00022555"/>
    </source>
</evidence>
<dbReference type="InterPro" id="IPR005147">
    <property type="entry name" value="tRNA_synthase_B5-dom"/>
</dbReference>
<dbReference type="HOGENOM" id="CLU_016891_0_0_11"/>
<dbReference type="Pfam" id="PF03483">
    <property type="entry name" value="B3_4"/>
    <property type="match status" value="1"/>
</dbReference>
<dbReference type="SMART" id="SM00874">
    <property type="entry name" value="B5"/>
    <property type="match status" value="1"/>
</dbReference>
<keyword evidence="10 15" id="KW-0460">Magnesium</keyword>
<dbReference type="SUPFAM" id="SSF55681">
    <property type="entry name" value="Class II aaRS and biotin synthetases"/>
    <property type="match status" value="1"/>
</dbReference>
<dbReference type="SUPFAM" id="SSF54991">
    <property type="entry name" value="Anticodon-binding domain of PheRS"/>
    <property type="match status" value="1"/>
</dbReference>
<dbReference type="FunFam" id="3.30.930.10:FF:000130">
    <property type="entry name" value="Phenylalanine--tRNA ligase beta subunit"/>
    <property type="match status" value="1"/>
</dbReference>
<dbReference type="NCBIfam" id="TIGR00472">
    <property type="entry name" value="pheT_bact"/>
    <property type="match status" value="1"/>
</dbReference>
<dbReference type="PANTHER" id="PTHR10947">
    <property type="entry name" value="PHENYLALANYL-TRNA SYNTHETASE BETA CHAIN AND LEUCINE-RICH REPEAT-CONTAINING PROTEIN 47"/>
    <property type="match status" value="1"/>
</dbReference>
<dbReference type="eggNOG" id="COG0072">
    <property type="taxonomic scope" value="Bacteria"/>
</dbReference>
<dbReference type="GO" id="GO:0005524">
    <property type="term" value="F:ATP binding"/>
    <property type="evidence" value="ECO:0007669"/>
    <property type="project" value="UniProtKB-UniRule"/>
</dbReference>
<evidence type="ECO:0000313" key="20">
    <source>
        <dbReference type="EMBL" id="CCI83464.1"/>
    </source>
</evidence>
<keyword evidence="6 15" id="KW-0436">Ligase</keyword>
<dbReference type="Proteomes" id="UP000011016">
    <property type="component" value="Unassembled WGS sequence"/>
</dbReference>
<dbReference type="InterPro" id="IPR012340">
    <property type="entry name" value="NA-bd_OB-fold"/>
</dbReference>
<evidence type="ECO:0000256" key="11">
    <source>
        <dbReference type="ARBA" id="ARBA00022884"/>
    </source>
</evidence>
<comment type="subunit">
    <text evidence="3 15">Tetramer of two alpha and two beta subunits.</text>
</comment>
<dbReference type="InterPro" id="IPR045864">
    <property type="entry name" value="aa-tRNA-synth_II/BPL/LPL"/>
</dbReference>
<comment type="caution">
    <text evidence="20">The sequence shown here is derived from an EMBL/GenBank/DDBJ whole genome shotgun (WGS) entry which is preliminary data.</text>
</comment>
<dbReference type="InterPro" id="IPR045060">
    <property type="entry name" value="Phe-tRNA-ligase_IIc_bsu"/>
</dbReference>
<evidence type="ECO:0000313" key="21">
    <source>
        <dbReference type="EMBL" id="EJZ82256.1"/>
    </source>
</evidence>
<reference evidence="20 23" key="1">
    <citation type="journal article" date="2012" name="J. Bacteriol.">
        <title>Draft Genome Sequence of Turicella otitidis ATCC 51513, Isolated from Middle Ear Fluid from a Child with Otitis Media.</title>
        <authorList>
            <person name="Brinkrolf K."/>
            <person name="Schneider J."/>
            <person name="Knecht M."/>
            <person name="Ruckert C."/>
            <person name="Tauch A."/>
        </authorList>
    </citation>
    <scope>NUCLEOTIDE SEQUENCE [LARGE SCALE GENOMIC DNA]</scope>
    <source>
        <strain evidence="20 23">ATCC 51513</strain>
    </source>
</reference>
<feature type="domain" description="FDX-ACB" evidence="18">
    <location>
        <begin position="749"/>
        <end position="842"/>
    </location>
</feature>
<dbReference type="SUPFAM" id="SSF50249">
    <property type="entry name" value="Nucleic acid-binding proteins"/>
    <property type="match status" value="1"/>
</dbReference>
<dbReference type="InterPro" id="IPR005121">
    <property type="entry name" value="Fdx_antiC-bd"/>
</dbReference>
<evidence type="ECO:0000256" key="14">
    <source>
        <dbReference type="ARBA" id="ARBA00049255"/>
    </source>
</evidence>
<name>I7LBX3_9CORY</name>
<dbReference type="PATRIC" id="fig|883169.3.peg.744"/>
<sequence>MLISQNWLTDILAHANEGFAPSSEEVDRGFVSVGFETEGYAPIPESTGPIVVGRVDSIEELEGFKKPIRYCAVDVGDANGTGEPQRIICGARNFREGSHVVVCLPGAVLPGDFRIEPRKTYDHISEGMLASAAELGLATKQNSGIIDLGPNPGIAPGTDARDVVGLNDTVFEVNVTPDRGYALSARGLTRELSSAFGLSFTDLKDDPEVGLSAAARGADVPRAALPEVAGEALPVELREETGAARFGLREVRGVKAGAESPLWLQRILMLSGIRPVNVATDVTNLVMILLGQPMHAFDAARVEGPLVVRKAAAGERLETLDHTEHELDPDDVVIVDDRGPVSLAGVMGGLRTEIAEDTDTVLLEAARWDELGVARAAKRHKLPSEASRRFERGVDPALVESALDVAARLLAGLGGGEVAAGRTLVGDVPEPASIEMAASRPATVAGVDYPRETVVARLKEVGCAVEGEETLTVTPPTWRGDLVMPADLVEEVVRLEGLEDIPLELPSPRGGRGLTPAQRRRRAVGHALAYNGYAEIIPSPFLDATVFDSWGLDADDPLRNTVAVQNPLDRDYDRLATTLLPAMLEALGRNVARGLSDARLYSVAQVSFRGEDRSPMPSVKKRPSEEEVAAVVGSLPAQPLHVATVGAGSVVPAGPWGEGRGYAWSDAVESARLVARTAGVELGVANAERAPWHPGRCAELSVGGVVVGYAGELHPKVLQELGLPERTCAMELDLSALPIEDVLPAPVLSSFPALHQDIALVVDTEVSAAKVRAVIIAAAGEWLEDATLFDVYRSDQLGEGRKSLAFTLRFRAPDRTLTDTEVNGVRAAIAEQALEKLGAELRE</sequence>
<dbReference type="EMBL" id="AHAE01000036">
    <property type="protein sequence ID" value="EJZ82256.1"/>
    <property type="molecule type" value="Genomic_DNA"/>
</dbReference>
<dbReference type="InterPro" id="IPR020825">
    <property type="entry name" value="Phe-tRNA_synthase-like_B3/B4"/>
</dbReference>
<comment type="catalytic activity">
    <reaction evidence="14 15">
        <text>tRNA(Phe) + L-phenylalanine + ATP = L-phenylalanyl-tRNA(Phe) + AMP + diphosphate + H(+)</text>
        <dbReference type="Rhea" id="RHEA:19413"/>
        <dbReference type="Rhea" id="RHEA-COMP:9668"/>
        <dbReference type="Rhea" id="RHEA-COMP:9699"/>
        <dbReference type="ChEBI" id="CHEBI:15378"/>
        <dbReference type="ChEBI" id="CHEBI:30616"/>
        <dbReference type="ChEBI" id="CHEBI:33019"/>
        <dbReference type="ChEBI" id="CHEBI:58095"/>
        <dbReference type="ChEBI" id="CHEBI:78442"/>
        <dbReference type="ChEBI" id="CHEBI:78531"/>
        <dbReference type="ChEBI" id="CHEBI:456215"/>
        <dbReference type="EC" id="6.1.1.20"/>
    </reaction>
</comment>
<protein>
    <recommendedName>
        <fullName evidence="15">Phenylalanine--tRNA ligase beta subunit</fullName>
        <ecNumber evidence="15">6.1.1.20</ecNumber>
    </recommendedName>
    <alternativeName>
        <fullName evidence="15">Phenylalanyl-tRNA synthetase beta subunit</fullName>
        <shortName evidence="15">PheRS</shortName>
    </alternativeName>
</protein>
<evidence type="ECO:0000256" key="6">
    <source>
        <dbReference type="ARBA" id="ARBA00022598"/>
    </source>
</evidence>
<feature type="binding site" evidence="15">
    <location>
        <position position="490"/>
    </location>
    <ligand>
        <name>Mg(2+)</name>
        <dbReference type="ChEBI" id="CHEBI:18420"/>
        <note>shared with alpha subunit</note>
    </ligand>
</feature>
<dbReference type="SMART" id="SM00896">
    <property type="entry name" value="FDX-ACB"/>
    <property type="match status" value="1"/>
</dbReference>
<keyword evidence="22" id="KW-1185">Reference proteome</keyword>
<dbReference type="GO" id="GO:0006432">
    <property type="term" value="P:phenylalanyl-tRNA aminoacylation"/>
    <property type="evidence" value="ECO:0007669"/>
    <property type="project" value="UniProtKB-UniRule"/>
</dbReference>
<reference evidence="21 22" key="2">
    <citation type="submission" date="2012-08" db="EMBL/GenBank/DDBJ databases">
        <title>The Genome Sequence of Turicella otitidis ATCC 51513.</title>
        <authorList>
            <consortium name="The Broad Institute Genome Sequencing Platform"/>
            <person name="Earl A."/>
            <person name="Ward D."/>
            <person name="Feldgarden M."/>
            <person name="Gevers D."/>
            <person name="Huys G."/>
            <person name="Walker B."/>
            <person name="Young S.K."/>
            <person name="Zeng Q."/>
            <person name="Gargeya S."/>
            <person name="Fitzgerald M."/>
            <person name="Haas B."/>
            <person name="Abouelleil A."/>
            <person name="Alvarado L."/>
            <person name="Arachchi H.M."/>
            <person name="Berlin A.M."/>
            <person name="Chapman S.B."/>
            <person name="Goldberg J."/>
            <person name="Griggs A."/>
            <person name="Gujja S."/>
            <person name="Hansen M."/>
            <person name="Howarth C."/>
            <person name="Imamovic A."/>
            <person name="Larimer J."/>
            <person name="McCowen C."/>
            <person name="Montmayeur A."/>
            <person name="Murphy C."/>
            <person name="Neiman D."/>
            <person name="Pearson M."/>
            <person name="Priest M."/>
            <person name="Roberts A."/>
            <person name="Saif S."/>
            <person name="Shea T."/>
            <person name="Sisk P."/>
            <person name="Sykes S."/>
            <person name="Wortman J."/>
            <person name="Nusbaum C."/>
            <person name="Birren B."/>
        </authorList>
    </citation>
    <scope>NUCLEOTIDE SEQUENCE [LARGE SCALE GENOMIC DNA]</scope>
    <source>
        <strain evidence="21 22">ATCC 51513</strain>
    </source>
</reference>
<dbReference type="GO" id="GO:0000287">
    <property type="term" value="F:magnesium ion binding"/>
    <property type="evidence" value="ECO:0007669"/>
    <property type="project" value="UniProtKB-UniRule"/>
</dbReference>
<evidence type="ECO:0000313" key="22">
    <source>
        <dbReference type="Proteomes" id="UP000006078"/>
    </source>
</evidence>
<dbReference type="EC" id="6.1.1.20" evidence="15"/>
<dbReference type="GO" id="GO:0009328">
    <property type="term" value="C:phenylalanine-tRNA ligase complex"/>
    <property type="evidence" value="ECO:0007669"/>
    <property type="project" value="TreeGrafter"/>
</dbReference>
<dbReference type="CDD" id="cd00769">
    <property type="entry name" value="PheRS_beta_core"/>
    <property type="match status" value="1"/>
</dbReference>
<dbReference type="SUPFAM" id="SSF56037">
    <property type="entry name" value="PheT/TilS domain"/>
    <property type="match status" value="1"/>
</dbReference>
<dbReference type="PROSITE" id="PS51447">
    <property type="entry name" value="FDX_ACB"/>
    <property type="match status" value="1"/>
</dbReference>
<evidence type="ECO:0000256" key="12">
    <source>
        <dbReference type="ARBA" id="ARBA00022917"/>
    </source>
</evidence>
<evidence type="ECO:0000256" key="1">
    <source>
        <dbReference type="ARBA" id="ARBA00004496"/>
    </source>
</evidence>
<dbReference type="PROSITE" id="PS51483">
    <property type="entry name" value="B5"/>
    <property type="match status" value="1"/>
</dbReference>
<evidence type="ECO:0000256" key="9">
    <source>
        <dbReference type="ARBA" id="ARBA00022840"/>
    </source>
</evidence>
<dbReference type="InterPro" id="IPR005146">
    <property type="entry name" value="B3/B4_tRNA-bd"/>
</dbReference>
<dbReference type="AlphaFoldDB" id="I7LBX3"/>
<keyword evidence="5 16" id="KW-0820">tRNA-binding</keyword>
<dbReference type="EMBL" id="CAJZ01000105">
    <property type="protein sequence ID" value="CCI83464.1"/>
    <property type="molecule type" value="Genomic_DNA"/>
</dbReference>
<evidence type="ECO:0000256" key="4">
    <source>
        <dbReference type="ARBA" id="ARBA00022490"/>
    </source>
</evidence>
<organism evidence="20 23">
    <name type="scientific">Corynebacterium otitidis ATCC 51513</name>
    <dbReference type="NCBI Taxonomy" id="883169"/>
    <lineage>
        <taxon>Bacteria</taxon>
        <taxon>Bacillati</taxon>
        <taxon>Actinomycetota</taxon>
        <taxon>Actinomycetes</taxon>
        <taxon>Mycobacteriales</taxon>
        <taxon>Corynebacteriaceae</taxon>
        <taxon>Corynebacterium</taxon>
    </lineage>
</organism>
<dbReference type="Pfam" id="PF03484">
    <property type="entry name" value="B5"/>
    <property type="match status" value="1"/>
</dbReference>
<evidence type="ECO:0000256" key="15">
    <source>
        <dbReference type="HAMAP-Rule" id="MF_00283"/>
    </source>
</evidence>
<evidence type="ECO:0000256" key="8">
    <source>
        <dbReference type="ARBA" id="ARBA00022741"/>
    </source>
</evidence>
<keyword evidence="13 15" id="KW-0030">Aminoacyl-tRNA synthetase</keyword>
<dbReference type="InterPro" id="IPR033714">
    <property type="entry name" value="tRNA_bind_bactPheRS"/>
</dbReference>
<dbReference type="PROSITE" id="PS50886">
    <property type="entry name" value="TRBD"/>
    <property type="match status" value="1"/>
</dbReference>
<comment type="subcellular location">
    <subcellularLocation>
        <location evidence="1 15">Cytoplasm</location>
    </subcellularLocation>
</comment>
<dbReference type="Gene3D" id="3.50.40.10">
    <property type="entry name" value="Phenylalanyl-trna Synthetase, Chain B, domain 3"/>
    <property type="match status" value="1"/>
</dbReference>
<feature type="binding site" evidence="15">
    <location>
        <position position="481"/>
    </location>
    <ligand>
        <name>Mg(2+)</name>
        <dbReference type="ChEBI" id="CHEBI:18420"/>
        <note>shared with alpha subunit</note>
    </ligand>
</feature>
<evidence type="ECO:0000259" key="17">
    <source>
        <dbReference type="PROSITE" id="PS50886"/>
    </source>
</evidence>
<dbReference type="CDD" id="cd02796">
    <property type="entry name" value="tRNA_bind_bactPheRS"/>
    <property type="match status" value="1"/>
</dbReference>
<proteinExistence type="inferred from homology"/>
<keyword evidence="11 16" id="KW-0694">RNA-binding</keyword>
<evidence type="ECO:0000259" key="18">
    <source>
        <dbReference type="PROSITE" id="PS51447"/>
    </source>
</evidence>
<evidence type="ECO:0000256" key="13">
    <source>
        <dbReference type="ARBA" id="ARBA00023146"/>
    </source>
</evidence>
<dbReference type="InterPro" id="IPR036690">
    <property type="entry name" value="Fdx_antiC-bd_sf"/>
</dbReference>
<dbReference type="SUPFAM" id="SSF46955">
    <property type="entry name" value="Putative DNA-binding domain"/>
    <property type="match status" value="1"/>
</dbReference>
<evidence type="ECO:0000313" key="23">
    <source>
        <dbReference type="Proteomes" id="UP000011016"/>
    </source>
</evidence>
<dbReference type="RefSeq" id="WP_004600667.1">
    <property type="nucleotide sequence ID" value="NZ_HF541866.1"/>
</dbReference>
<evidence type="ECO:0000256" key="7">
    <source>
        <dbReference type="ARBA" id="ARBA00022723"/>
    </source>
</evidence>
<dbReference type="OrthoDB" id="9805455at2"/>